<dbReference type="EMBL" id="BK015391">
    <property type="protein sequence ID" value="DAE04611.1"/>
    <property type="molecule type" value="Genomic_DNA"/>
</dbReference>
<organism evidence="1">
    <name type="scientific">Myoviridae sp. ctvns3</name>
    <dbReference type="NCBI Taxonomy" id="2825204"/>
    <lineage>
        <taxon>Viruses</taxon>
        <taxon>Duplodnaviria</taxon>
        <taxon>Heunggongvirae</taxon>
        <taxon>Uroviricota</taxon>
        <taxon>Caudoviricetes</taxon>
    </lineage>
</organism>
<sequence>MKNIKGIAFANDGNMRRLAITYDEVNSDGKVTGQNIKVNRVVTDEECFKALTTVETYAQSILSKEE</sequence>
<proteinExistence type="predicted"/>
<protein>
    <submittedName>
        <fullName evidence="1">Uncharacterized protein</fullName>
    </submittedName>
</protein>
<reference evidence="1" key="1">
    <citation type="journal article" date="2021" name="Proc. Natl. Acad. Sci. U.S.A.">
        <title>A Catalog of Tens of Thousands of Viruses from Human Metagenomes Reveals Hidden Associations with Chronic Diseases.</title>
        <authorList>
            <person name="Tisza M.J."/>
            <person name="Buck C.B."/>
        </authorList>
    </citation>
    <scope>NUCLEOTIDE SEQUENCE</scope>
    <source>
        <strain evidence="1">Ctvns3</strain>
    </source>
</reference>
<accession>A0A8S5PDT7</accession>
<name>A0A8S5PDT7_9CAUD</name>
<evidence type="ECO:0000313" key="1">
    <source>
        <dbReference type="EMBL" id="DAE04611.1"/>
    </source>
</evidence>